<proteinExistence type="predicted"/>
<dbReference type="OrthoDB" id="10506143at2759"/>
<accession>C1MVD6</accession>
<protein>
    <submittedName>
        <fullName evidence="1">Predicted protein</fullName>
    </submittedName>
</protein>
<keyword evidence="2" id="KW-1185">Reference proteome</keyword>
<gene>
    <name evidence="1" type="ORF">MICPUCDRAFT_59335</name>
</gene>
<dbReference type="KEGG" id="mpp:MICPUCDRAFT_59335"/>
<dbReference type="GeneID" id="9685172"/>
<evidence type="ECO:0000313" key="1">
    <source>
        <dbReference type="EMBL" id="EEH55972.1"/>
    </source>
</evidence>
<name>C1MVD6_MICPC</name>
<organism evidence="2">
    <name type="scientific">Micromonas pusilla (strain CCMP1545)</name>
    <name type="common">Picoplanktonic green alga</name>
    <dbReference type="NCBI Taxonomy" id="564608"/>
    <lineage>
        <taxon>Eukaryota</taxon>
        <taxon>Viridiplantae</taxon>
        <taxon>Chlorophyta</taxon>
        <taxon>Mamiellophyceae</taxon>
        <taxon>Mamiellales</taxon>
        <taxon>Mamiellaceae</taxon>
        <taxon>Micromonas</taxon>
    </lineage>
</organism>
<dbReference type="Proteomes" id="UP000001876">
    <property type="component" value="Unassembled WGS sequence"/>
</dbReference>
<sequence>MSSTRPRRSAPAAASVPDNVRRGLASFVNGNEELVRAMGVEEDGDGGDLVDALLDVLRVNALSHEMLLARFFDASALSSYCEGVLGKSGKGSAATLAERIAREWSKPGFGT</sequence>
<evidence type="ECO:0000313" key="2">
    <source>
        <dbReference type="Proteomes" id="UP000001876"/>
    </source>
</evidence>
<dbReference type="AlphaFoldDB" id="C1MVD6"/>
<dbReference type="EMBL" id="GG663741">
    <property type="protein sequence ID" value="EEH55972.1"/>
    <property type="molecule type" value="Genomic_DNA"/>
</dbReference>
<reference evidence="1 2" key="1">
    <citation type="journal article" date="2009" name="Science">
        <title>Green evolution and dynamic adaptations revealed by genomes of the marine picoeukaryotes Micromonas.</title>
        <authorList>
            <person name="Worden A.Z."/>
            <person name="Lee J.H."/>
            <person name="Mock T."/>
            <person name="Rouze P."/>
            <person name="Simmons M.P."/>
            <person name="Aerts A.L."/>
            <person name="Allen A.E."/>
            <person name="Cuvelier M.L."/>
            <person name="Derelle E."/>
            <person name="Everett M.V."/>
            <person name="Foulon E."/>
            <person name="Grimwood J."/>
            <person name="Gundlach H."/>
            <person name="Henrissat B."/>
            <person name="Napoli C."/>
            <person name="McDonald S.M."/>
            <person name="Parker M.S."/>
            <person name="Rombauts S."/>
            <person name="Salamov A."/>
            <person name="Von Dassow P."/>
            <person name="Badger J.H."/>
            <person name="Coutinho P.M."/>
            <person name="Demir E."/>
            <person name="Dubchak I."/>
            <person name="Gentemann C."/>
            <person name="Eikrem W."/>
            <person name="Gready J.E."/>
            <person name="John U."/>
            <person name="Lanier W."/>
            <person name="Lindquist E.A."/>
            <person name="Lucas S."/>
            <person name="Mayer K.F."/>
            <person name="Moreau H."/>
            <person name="Not F."/>
            <person name="Otillar R."/>
            <person name="Panaud O."/>
            <person name="Pangilinan J."/>
            <person name="Paulsen I."/>
            <person name="Piegu B."/>
            <person name="Poliakov A."/>
            <person name="Robbens S."/>
            <person name="Schmutz J."/>
            <person name="Toulza E."/>
            <person name="Wyss T."/>
            <person name="Zelensky A."/>
            <person name="Zhou K."/>
            <person name="Armbrust E.V."/>
            <person name="Bhattacharya D."/>
            <person name="Goodenough U.W."/>
            <person name="Van de Peer Y."/>
            <person name="Grigoriev I.V."/>
        </authorList>
    </citation>
    <scope>NUCLEOTIDE SEQUENCE [LARGE SCALE GENOMIC DNA]</scope>
    <source>
        <strain evidence="1 2">CCMP1545</strain>
    </source>
</reference>
<dbReference type="RefSeq" id="XP_003060020.1">
    <property type="nucleotide sequence ID" value="XM_003059974.1"/>
</dbReference>